<dbReference type="Proteomes" id="UP001328107">
    <property type="component" value="Unassembled WGS sequence"/>
</dbReference>
<organism evidence="2 3">
    <name type="scientific">Pristionchus mayeri</name>
    <dbReference type="NCBI Taxonomy" id="1317129"/>
    <lineage>
        <taxon>Eukaryota</taxon>
        <taxon>Metazoa</taxon>
        <taxon>Ecdysozoa</taxon>
        <taxon>Nematoda</taxon>
        <taxon>Chromadorea</taxon>
        <taxon>Rhabditida</taxon>
        <taxon>Rhabditina</taxon>
        <taxon>Diplogasteromorpha</taxon>
        <taxon>Diplogasteroidea</taxon>
        <taxon>Neodiplogasteridae</taxon>
        <taxon>Pristionchus</taxon>
    </lineage>
</organism>
<protein>
    <submittedName>
        <fullName evidence="2">Uncharacterized protein</fullName>
    </submittedName>
</protein>
<proteinExistence type="predicted"/>
<accession>A0AAN4ZDV0</accession>
<dbReference type="EMBL" id="BTRK01000002">
    <property type="protein sequence ID" value="GMR39395.1"/>
    <property type="molecule type" value="Genomic_DNA"/>
</dbReference>
<reference evidence="3" key="1">
    <citation type="submission" date="2022-10" db="EMBL/GenBank/DDBJ databases">
        <title>Genome assembly of Pristionchus species.</title>
        <authorList>
            <person name="Yoshida K."/>
            <person name="Sommer R.J."/>
        </authorList>
    </citation>
    <scope>NUCLEOTIDE SEQUENCE [LARGE SCALE GENOMIC DNA]</scope>
    <source>
        <strain evidence="3">RS5460</strain>
    </source>
</reference>
<name>A0AAN4ZDV0_9BILA</name>
<reference evidence="2" key="2">
    <citation type="submission" date="2023-06" db="EMBL/GenBank/DDBJ databases">
        <title>Genome assembly of Pristionchus species.</title>
        <authorList>
            <person name="Yoshida K."/>
            <person name="Sommer R.J."/>
        </authorList>
    </citation>
    <scope>NUCLEOTIDE SEQUENCE</scope>
    <source>
        <strain evidence="2">RS5460</strain>
    </source>
</reference>
<evidence type="ECO:0000313" key="1">
    <source>
        <dbReference type="EMBL" id="GMR39395.1"/>
    </source>
</evidence>
<evidence type="ECO:0000313" key="3">
    <source>
        <dbReference type="Proteomes" id="UP001328107"/>
    </source>
</evidence>
<evidence type="ECO:0000313" key="2">
    <source>
        <dbReference type="EMBL" id="GMR39398.1"/>
    </source>
</evidence>
<dbReference type="EMBL" id="BTRK01000002">
    <property type="protein sequence ID" value="GMR39398.1"/>
    <property type="molecule type" value="Genomic_DNA"/>
</dbReference>
<comment type="caution">
    <text evidence="2">The sequence shown here is derived from an EMBL/GenBank/DDBJ whole genome shotgun (WGS) entry which is preliminary data.</text>
</comment>
<keyword evidence="3" id="KW-1185">Reference proteome</keyword>
<dbReference type="AlphaFoldDB" id="A0AAN4ZDV0"/>
<gene>
    <name evidence="1" type="ORF">PMAYCL1PPCAC_09590</name>
    <name evidence="2" type="ORF">PMAYCL1PPCAC_09593</name>
</gene>
<sequence length="96" mass="11059">MTIRKKTDNVATHKHLMIELQSRSYSGQRTRSGKCLGADICKNTSQKLKHTNALTSRHLNIVTNSSVSDKSELIREPQSFLVISEIRIYRFQWTPK</sequence>